<evidence type="ECO:0000313" key="4">
    <source>
        <dbReference type="Proteomes" id="UP001159659"/>
    </source>
</evidence>
<evidence type="ECO:0000313" key="3">
    <source>
        <dbReference type="EMBL" id="CAI5732626.1"/>
    </source>
</evidence>
<dbReference type="Gene3D" id="3.30.420.10">
    <property type="entry name" value="Ribonuclease H-like superfamily/Ribonuclease H"/>
    <property type="match status" value="1"/>
</dbReference>
<dbReference type="InterPro" id="IPR036397">
    <property type="entry name" value="RNaseH_sf"/>
</dbReference>
<organism evidence="3 4">
    <name type="scientific">Peronospora farinosa</name>
    <dbReference type="NCBI Taxonomy" id="134698"/>
    <lineage>
        <taxon>Eukaryota</taxon>
        <taxon>Sar</taxon>
        <taxon>Stramenopiles</taxon>
        <taxon>Oomycota</taxon>
        <taxon>Peronosporomycetes</taxon>
        <taxon>Peronosporales</taxon>
        <taxon>Peronosporaceae</taxon>
        <taxon>Peronospora</taxon>
    </lineage>
</organism>
<dbReference type="InterPro" id="IPR057670">
    <property type="entry name" value="SH3_retrovirus"/>
</dbReference>
<feature type="compositionally biased region" description="Low complexity" evidence="1">
    <location>
        <begin position="158"/>
        <end position="191"/>
    </location>
</feature>
<gene>
    <name evidence="3" type="ORF">PFR002_LOCUS6944</name>
</gene>
<dbReference type="PANTHER" id="PTHR42648:SF28">
    <property type="entry name" value="TRANSPOSON-ENCODED PROTEIN WITH RIBONUCLEASE H-LIKE AND RETROVIRUS ZINC FINGER-LIKE DOMAINS"/>
    <property type="match status" value="1"/>
</dbReference>
<comment type="caution">
    <text evidence="3">The sequence shown here is derived from an EMBL/GenBank/DDBJ whole genome shotgun (WGS) entry which is preliminary data.</text>
</comment>
<dbReference type="InterPro" id="IPR012337">
    <property type="entry name" value="RNaseH-like_sf"/>
</dbReference>
<dbReference type="SUPFAM" id="SSF53098">
    <property type="entry name" value="Ribonuclease H-like"/>
    <property type="match status" value="1"/>
</dbReference>
<dbReference type="AlphaFoldDB" id="A0AAV0U721"/>
<dbReference type="InterPro" id="IPR039537">
    <property type="entry name" value="Retrotran_Ty1/copia-like"/>
</dbReference>
<feature type="domain" description="Integrase catalytic" evidence="2">
    <location>
        <begin position="1"/>
        <end position="74"/>
    </location>
</feature>
<dbReference type="Pfam" id="PF25597">
    <property type="entry name" value="SH3_retrovirus"/>
    <property type="match status" value="1"/>
</dbReference>
<dbReference type="PROSITE" id="PS50994">
    <property type="entry name" value="INTEGRASE"/>
    <property type="match status" value="1"/>
</dbReference>
<reference evidence="3" key="1">
    <citation type="submission" date="2022-12" db="EMBL/GenBank/DDBJ databases">
        <authorList>
            <person name="Webb A."/>
        </authorList>
    </citation>
    <scope>NUCLEOTIDE SEQUENCE</scope>
    <source>
        <strain evidence="3">Pf2</strain>
    </source>
</reference>
<evidence type="ECO:0000259" key="2">
    <source>
        <dbReference type="PROSITE" id="PS50994"/>
    </source>
</evidence>
<feature type="region of interest" description="Disordered" evidence="1">
    <location>
        <begin position="154"/>
        <end position="231"/>
    </location>
</feature>
<sequence length="299" mass="33244">MRQVSEARNQVSNGKAERMHRTVLNMARSMIFASRLPLTFWGNAVKNAVYILNRRPTSANLCRASPLQVLTEVAPDLRDVVVFGSTCTAYRDPRKDSLAQRAQVGIIVGRSDETKGYRVFLQKDNILVVTQHVKSIETLSDEQNSQLQRALEYDDQDAPTAAKGTESAAASTTSRATASATMQTATTALSSGRRKTKSWTRSSHGTRGAAKRAQKAAAQEGPVGNTSTVNHVYERDPKNYGEAMRSSKKIDWEKAMREELEALESNDVWRLIKRPRESNALHTKWVYKTKTTADGDVEL</sequence>
<dbReference type="Proteomes" id="UP001159659">
    <property type="component" value="Unassembled WGS sequence"/>
</dbReference>
<protein>
    <recommendedName>
        <fullName evidence="2">Integrase catalytic domain-containing protein</fullName>
    </recommendedName>
</protein>
<dbReference type="InterPro" id="IPR001584">
    <property type="entry name" value="Integrase_cat-core"/>
</dbReference>
<proteinExistence type="predicted"/>
<dbReference type="GO" id="GO:0015074">
    <property type="term" value="P:DNA integration"/>
    <property type="evidence" value="ECO:0007669"/>
    <property type="project" value="InterPro"/>
</dbReference>
<accession>A0AAV0U721</accession>
<evidence type="ECO:0000256" key="1">
    <source>
        <dbReference type="SAM" id="MobiDB-lite"/>
    </source>
</evidence>
<dbReference type="GO" id="GO:0003676">
    <property type="term" value="F:nucleic acid binding"/>
    <property type="evidence" value="ECO:0007669"/>
    <property type="project" value="InterPro"/>
</dbReference>
<name>A0AAV0U721_9STRA</name>
<dbReference type="EMBL" id="CANTFK010000898">
    <property type="protein sequence ID" value="CAI5732626.1"/>
    <property type="molecule type" value="Genomic_DNA"/>
</dbReference>
<dbReference type="PANTHER" id="PTHR42648">
    <property type="entry name" value="TRANSPOSASE, PUTATIVE-RELATED"/>
    <property type="match status" value="1"/>
</dbReference>